<keyword evidence="2" id="KW-0479">Metal-binding</keyword>
<dbReference type="AlphaFoldDB" id="A0A7C4ETV3"/>
<protein>
    <recommendedName>
        <fullName evidence="5">4Fe-4S domain-containing protein</fullName>
    </recommendedName>
</protein>
<dbReference type="PROSITE" id="PS51656">
    <property type="entry name" value="4FE4S"/>
    <property type="match status" value="1"/>
</dbReference>
<feature type="domain" description="4Fe-4S" evidence="5">
    <location>
        <begin position="200"/>
        <end position="262"/>
    </location>
</feature>
<keyword evidence="3" id="KW-0408">Iron</keyword>
<dbReference type="GO" id="GO:0046872">
    <property type="term" value="F:metal ion binding"/>
    <property type="evidence" value="ECO:0007669"/>
    <property type="project" value="UniProtKB-KW"/>
</dbReference>
<dbReference type="Gene3D" id="1.10.15.40">
    <property type="entry name" value="Electron transport complex subunit B, putative Fe-S cluster"/>
    <property type="match status" value="1"/>
</dbReference>
<dbReference type="InterPro" id="IPR007202">
    <property type="entry name" value="4Fe-4S_dom"/>
</dbReference>
<evidence type="ECO:0000256" key="1">
    <source>
        <dbReference type="ARBA" id="ARBA00022485"/>
    </source>
</evidence>
<dbReference type="PANTHER" id="PTHR36214:SF3">
    <property type="entry name" value="ACETYL-COA DECARBONYLASE_SYNTHASE COMPLEX SUBUNIT GAMMA"/>
    <property type="match status" value="1"/>
</dbReference>
<evidence type="ECO:0000256" key="2">
    <source>
        <dbReference type="ARBA" id="ARBA00022723"/>
    </source>
</evidence>
<organism evidence="6">
    <name type="scientific">Desulfomonile tiedjei</name>
    <dbReference type="NCBI Taxonomy" id="2358"/>
    <lineage>
        <taxon>Bacteria</taxon>
        <taxon>Pseudomonadati</taxon>
        <taxon>Thermodesulfobacteriota</taxon>
        <taxon>Desulfomonilia</taxon>
        <taxon>Desulfomonilales</taxon>
        <taxon>Desulfomonilaceae</taxon>
        <taxon>Desulfomonile</taxon>
    </lineage>
</organism>
<accession>A0A7C4ETV3</accession>
<dbReference type="EMBL" id="DTGT01000363">
    <property type="protein sequence ID" value="HGH61845.1"/>
    <property type="molecule type" value="Genomic_DNA"/>
</dbReference>
<evidence type="ECO:0000256" key="4">
    <source>
        <dbReference type="ARBA" id="ARBA00023014"/>
    </source>
</evidence>
<dbReference type="InterPro" id="IPR051069">
    <property type="entry name" value="ACDS_complex_subunit"/>
</dbReference>
<name>A0A7C4ETV3_9BACT</name>
<dbReference type="PANTHER" id="PTHR36214">
    <property type="match status" value="1"/>
</dbReference>
<evidence type="ECO:0000313" key="6">
    <source>
        <dbReference type="EMBL" id="HGH61845.1"/>
    </source>
</evidence>
<sequence length="271" mass="30810">MAFLDMAHLLFFSREEDFHAARNVLSSSQRYLEVIEAPRFCAGFVPPVILLSGHKNELRAELKRHDVAFCGLVQYLRRTTRQLDGGPPRSMWKEILGALTTESVRDSASDPTRLRIELRTKLNFSGLIPLMAALVRGGAYNPQVPSLAIEEGHRLIAFFPDSVVISRCDDVYDFWFQLRCSVELICEAFEKKHFIEPVQEPRQGIGAIEIFRRLPATNCGKCGFATCMEFAVALFTQKTILELCTPLLEQDMNLRRESLLWLLQTVGLRCT</sequence>
<reference evidence="6" key="1">
    <citation type="journal article" date="2020" name="mSystems">
        <title>Genome- and Community-Level Interaction Insights into Carbon Utilization and Element Cycling Functions of Hydrothermarchaeota in Hydrothermal Sediment.</title>
        <authorList>
            <person name="Zhou Z."/>
            <person name="Liu Y."/>
            <person name="Xu W."/>
            <person name="Pan J."/>
            <person name="Luo Z.H."/>
            <person name="Li M."/>
        </authorList>
    </citation>
    <scope>NUCLEOTIDE SEQUENCE [LARGE SCALE GENOMIC DNA]</scope>
    <source>
        <strain evidence="6">SpSt-769</strain>
    </source>
</reference>
<keyword evidence="1" id="KW-0004">4Fe-4S</keyword>
<proteinExistence type="predicted"/>
<evidence type="ECO:0000259" key="5">
    <source>
        <dbReference type="PROSITE" id="PS51656"/>
    </source>
</evidence>
<gene>
    <name evidence="6" type="ORF">ENV54_11175</name>
</gene>
<keyword evidence="4" id="KW-0411">Iron-sulfur</keyword>
<dbReference type="GO" id="GO:0051539">
    <property type="term" value="F:4 iron, 4 sulfur cluster binding"/>
    <property type="evidence" value="ECO:0007669"/>
    <property type="project" value="UniProtKB-KW"/>
</dbReference>
<dbReference type="Pfam" id="PF04060">
    <property type="entry name" value="FeS"/>
    <property type="match status" value="1"/>
</dbReference>
<evidence type="ECO:0000256" key="3">
    <source>
        <dbReference type="ARBA" id="ARBA00023004"/>
    </source>
</evidence>
<comment type="caution">
    <text evidence="6">The sequence shown here is derived from an EMBL/GenBank/DDBJ whole genome shotgun (WGS) entry which is preliminary data.</text>
</comment>